<dbReference type="PROSITE" id="PS00397">
    <property type="entry name" value="RECOMBINASES_1"/>
    <property type="match status" value="1"/>
</dbReference>
<dbReference type="Pfam" id="PF07508">
    <property type="entry name" value="Recombinase"/>
    <property type="match status" value="1"/>
</dbReference>
<proteinExistence type="predicted"/>
<dbReference type="SUPFAM" id="SSF53041">
    <property type="entry name" value="Resolvase-like"/>
    <property type="match status" value="1"/>
</dbReference>
<evidence type="ECO:0000313" key="7">
    <source>
        <dbReference type="EMBL" id="EFC99456.1"/>
    </source>
</evidence>
<dbReference type="Pfam" id="PF00239">
    <property type="entry name" value="Resolvase"/>
    <property type="match status" value="1"/>
</dbReference>
<dbReference type="GeneID" id="93148601"/>
<dbReference type="InterPro" id="IPR050639">
    <property type="entry name" value="SSR_resolvase"/>
</dbReference>
<dbReference type="AlphaFoldDB" id="D3AFE7"/>
<dbReference type="PANTHER" id="PTHR30461">
    <property type="entry name" value="DNA-INVERTASE FROM LAMBDOID PROPHAGE"/>
    <property type="match status" value="1"/>
</dbReference>
<keyword evidence="2" id="KW-0238">DNA-binding</keyword>
<dbReference type="Gene3D" id="3.40.50.1390">
    <property type="entry name" value="Resolvase, N-terminal catalytic domain"/>
    <property type="match status" value="1"/>
</dbReference>
<dbReference type="Pfam" id="PF13408">
    <property type="entry name" value="Zn_ribbon_recom"/>
    <property type="match status" value="1"/>
</dbReference>
<feature type="active site" description="O-(5'-phospho-DNA)-serine intermediate" evidence="4">
    <location>
        <position position="18"/>
    </location>
</feature>
<dbReference type="InterPro" id="IPR011109">
    <property type="entry name" value="DNA_bind_recombinase_dom"/>
</dbReference>
<organism evidence="7 8">
    <name type="scientific">Hungatella hathewayi DSM 13479</name>
    <dbReference type="NCBI Taxonomy" id="566550"/>
    <lineage>
        <taxon>Bacteria</taxon>
        <taxon>Bacillati</taxon>
        <taxon>Bacillota</taxon>
        <taxon>Clostridia</taxon>
        <taxon>Lachnospirales</taxon>
        <taxon>Lachnospiraceae</taxon>
        <taxon>Hungatella</taxon>
    </lineage>
</organism>
<dbReference type="HOGENOM" id="CLU_010686_18_11_9"/>
<evidence type="ECO:0000256" key="3">
    <source>
        <dbReference type="ARBA" id="ARBA00023172"/>
    </source>
</evidence>
<dbReference type="Gene3D" id="3.90.1750.20">
    <property type="entry name" value="Putative Large Serine Recombinase, Chain B, Domain 2"/>
    <property type="match status" value="1"/>
</dbReference>
<evidence type="ECO:0000256" key="5">
    <source>
        <dbReference type="SAM" id="Coils"/>
    </source>
</evidence>
<dbReference type="PANTHER" id="PTHR30461:SF23">
    <property type="entry name" value="DNA RECOMBINASE-RELATED"/>
    <property type="match status" value="1"/>
</dbReference>
<dbReference type="GO" id="GO:0003677">
    <property type="term" value="F:DNA binding"/>
    <property type="evidence" value="ECO:0007669"/>
    <property type="project" value="UniProtKB-KW"/>
</dbReference>
<dbReference type="InterPro" id="IPR006118">
    <property type="entry name" value="Recombinase_CS"/>
</dbReference>
<dbReference type="GO" id="GO:0015074">
    <property type="term" value="P:DNA integration"/>
    <property type="evidence" value="ECO:0007669"/>
    <property type="project" value="UniProtKB-KW"/>
</dbReference>
<dbReference type="EMBL" id="ACIO01000179">
    <property type="protein sequence ID" value="EFC99456.1"/>
    <property type="molecule type" value="Genomic_DNA"/>
</dbReference>
<sequence length="487" mass="55852">MKKETEYLQIGAAYIRVSTDDQTELSPDAQLRVIRASAKEDGFFIPDEFVFIEKRGVSGRRADNREEFQRMIATAKSQTPAPFRRLYLWKFSRFARNQEESTFYKGILRKKCSVDIKSVSEPIAEGMFGRLIETIIEWFDEYYSFNLSGEVLRGMTEKALREGYQSAPCLGYQAVGGGKPFIINESEYAIAEYIHQAYHSGADMRAIARSANDHGYRTKRGNLFDKRAIEGILKNKFYAGIVTWNGFTFQGPHECRTSITAIFEDNQTRMQREYKPLNRRETSSCLHWASGLLKCGYCGASLGYNKSKNTGRNPSFFQCWKYAKGIHGESCSITVSKAEKSILKSLDMAVNDPHIKYEYIRQSVPDSDASISKLESALSRLAVKESRIRDAYENGIDTLEEYRDNRGRIKKEREELNAQLRELKDGPARNVEDDRKALQSRIQNTIDLLKNPEVCYEVKGNALRGIVKKIVYDKEHGKLKCYYYISI</sequence>
<reference evidence="7 8" key="1">
    <citation type="submission" date="2010-01" db="EMBL/GenBank/DDBJ databases">
        <authorList>
            <person name="Weinstock G."/>
            <person name="Sodergren E."/>
            <person name="Clifton S."/>
            <person name="Fulton L."/>
            <person name="Fulton B."/>
            <person name="Courtney L."/>
            <person name="Fronick C."/>
            <person name="Harrison M."/>
            <person name="Strong C."/>
            <person name="Farmer C."/>
            <person name="Delahaunty K."/>
            <person name="Markovic C."/>
            <person name="Hall O."/>
            <person name="Minx P."/>
            <person name="Tomlinson C."/>
            <person name="Mitreva M."/>
            <person name="Nelson J."/>
            <person name="Hou S."/>
            <person name="Wollam A."/>
            <person name="Pepin K.H."/>
            <person name="Johnson M."/>
            <person name="Bhonagiri V."/>
            <person name="Nash W.E."/>
            <person name="Warren W."/>
            <person name="Chinwalla A."/>
            <person name="Mardis E.R."/>
            <person name="Wilson R.K."/>
        </authorList>
    </citation>
    <scope>NUCLEOTIDE SEQUENCE [LARGE SCALE GENOMIC DNA]</scope>
    <source>
        <strain evidence="7 8">DSM 13479</strain>
    </source>
</reference>
<keyword evidence="1" id="KW-0229">DNA integration</keyword>
<evidence type="ECO:0000259" key="6">
    <source>
        <dbReference type="SMART" id="SM00857"/>
    </source>
</evidence>
<evidence type="ECO:0000256" key="2">
    <source>
        <dbReference type="ARBA" id="ARBA00023125"/>
    </source>
</evidence>
<dbReference type="GO" id="GO:0000150">
    <property type="term" value="F:DNA strand exchange activity"/>
    <property type="evidence" value="ECO:0007669"/>
    <property type="project" value="InterPro"/>
</dbReference>
<dbReference type="InterPro" id="IPR038109">
    <property type="entry name" value="DNA_bind_recomb_sf"/>
</dbReference>
<dbReference type="CDD" id="cd00338">
    <property type="entry name" value="Ser_Recombinase"/>
    <property type="match status" value="1"/>
</dbReference>
<dbReference type="Proteomes" id="UP000004968">
    <property type="component" value="Unassembled WGS sequence"/>
</dbReference>
<keyword evidence="5" id="KW-0175">Coiled coil</keyword>
<protein>
    <submittedName>
        <fullName evidence="7">Resolvase, N-terminal domain protein</fullName>
    </submittedName>
</protein>
<feature type="coiled-coil region" evidence="5">
    <location>
        <begin position="399"/>
        <end position="448"/>
    </location>
</feature>
<keyword evidence="3" id="KW-0233">DNA recombination</keyword>
<dbReference type="RefSeq" id="WP_006772852.1">
    <property type="nucleotide sequence ID" value="NZ_GG667639.1"/>
</dbReference>
<dbReference type="SMART" id="SM00857">
    <property type="entry name" value="Resolvase"/>
    <property type="match status" value="1"/>
</dbReference>
<dbReference type="InterPro" id="IPR006119">
    <property type="entry name" value="Resolv_N"/>
</dbReference>
<evidence type="ECO:0000313" key="8">
    <source>
        <dbReference type="Proteomes" id="UP000004968"/>
    </source>
</evidence>
<name>D3AFE7_9FIRM</name>
<gene>
    <name evidence="7" type="ORF">CLOSTHATH_02331</name>
</gene>
<accession>D3AFE7</accession>
<comment type="caution">
    <text evidence="7">The sequence shown here is derived from an EMBL/GenBank/DDBJ whole genome shotgun (WGS) entry which is preliminary data.</text>
</comment>
<dbReference type="InterPro" id="IPR025827">
    <property type="entry name" value="Zn_ribbon_recom_dom"/>
</dbReference>
<evidence type="ECO:0000256" key="1">
    <source>
        <dbReference type="ARBA" id="ARBA00022908"/>
    </source>
</evidence>
<evidence type="ECO:0000256" key="4">
    <source>
        <dbReference type="PROSITE-ProRule" id="PRU10137"/>
    </source>
</evidence>
<dbReference type="InterPro" id="IPR036162">
    <property type="entry name" value="Resolvase-like_N_sf"/>
</dbReference>
<feature type="domain" description="Resolvase/invertase-type recombinase catalytic" evidence="6">
    <location>
        <begin position="11"/>
        <end position="164"/>
    </location>
</feature>